<dbReference type="AlphaFoldDB" id="A0A401PRH3"/>
<evidence type="ECO:0000256" key="1">
    <source>
        <dbReference type="ARBA" id="ARBA00023157"/>
    </source>
</evidence>
<dbReference type="InterPro" id="IPR001507">
    <property type="entry name" value="ZP_dom"/>
</dbReference>
<dbReference type="InterPro" id="IPR035234">
    <property type="entry name" value="IgGFc-bd_N"/>
</dbReference>
<dbReference type="STRING" id="75743.A0A401PRH3"/>
<dbReference type="Pfam" id="PF00100">
    <property type="entry name" value="Zona_pellucida"/>
    <property type="match status" value="1"/>
</dbReference>
<dbReference type="PANTHER" id="PTHR46534:SF1">
    <property type="entry name" value="IGGFC-BINDING PROTEIN N-TERMINAL DOMAIN-CONTAINING PROTEIN"/>
    <property type="match status" value="1"/>
</dbReference>
<dbReference type="OrthoDB" id="9987373at2759"/>
<sequence>MHVVTYDRPTVVSVSIPDPPYDRSVSISANSTAIMTVNSTHMLSGNQIANKAITVTSDENISLVVFSGKSKMHNIFFTLPSTTLGTKYYIFTYPVYSLHNIKQFAIANSNEQVLITITVSGSLIFNGTQFTDRGRFSFALRPNNVIQFQSNKDLTGTKVESTKPVAVFSGDQCISVPPSNDGHVNETLYPVDKWAHSFIVVPIMKKTKRDIITLVSSGNDTNVNIHTEEGNWEALLHEGSCANITVNGGIIINTSKPIMVVYLFTSDSKSLVSTRDTFMMTLIPPAFFSNYFMFMTLDNVFNYILVISSGQNSAGIKLDRAPLNTYPIENSTFVGFSAIKIYLGETGGRHFISHDSAHFGIYIFVRVRDEPIRPQIGKRPAPISSSQTLTSGRRFSLAFLENADSSAVLTMHVVTYDRPTVVRVSIPDPPYDRSVSISANSTATMTVNSTHMLSGNQITNKAITVTSDEDISLVVLIGKSKTYDTFLTLPFTSFGTKYYIITYPVDGLHSIKQFAIVNSNEQVLITITVSGSLIFNGTQFTDTERFSFALRPNEVIQFQSDEDLTGTKVESTKPVAVFSGEKCTNVPPNNCGHFSENLYPVDKWSNFFVVFPIMKKTKRDVITIVSSGNDNNVNIHTEEGNWQVLLHDGAHVNITVNGGMIINSTKPIMVLYLCTGGNNSMASTFDPFMLTIPPVFFRNYFVFVTMDNVFNYILVISSGQNSNRINLDGKPLSKFPSENSAFAGFTAIRIYLGETGGRHVISQGSAGFSIYILGIGQSVSYGYPMGNRPLTVSEARWGSLTCLPTSAVYILPSSVLASAKLSPVDVHLIDPSCQANQRDENWVVITAPFNSCGTMIINDTGRIAYVNTIYGTAPHTSIHRLQIRLNCEMLTVENITIAFVPQTDHVVRLGHNNVSFTLYQSAAFNDPIFQFPYEVELNNTLYVQMEVDSTDSGMEVFTENCVSVPFLTSNSETYSIIENGCPKDSTFVSYQFDDQRKQRFSFHVFKFDAYLEVYIICEVVICHKGSTPNRCAKGCIPAKYKRDVGLQMSKDKSAYLSQGPIVFRRDLGDLIRLPLNPERSGSNGYLPVLGLLSVGFLISFLALIVQRRYYLQQFWGNTDAPPPRPPK</sequence>
<keyword evidence="2" id="KW-0812">Transmembrane</keyword>
<dbReference type="OMA" id="TVNSTHM"/>
<dbReference type="Proteomes" id="UP000288216">
    <property type="component" value="Unassembled WGS sequence"/>
</dbReference>
<name>A0A401PRH3_SCYTO</name>
<accession>A0A401PRH3</accession>
<gene>
    <name evidence="4" type="ORF">scyTo_0018250</name>
</gene>
<dbReference type="Gene3D" id="2.60.40.3210">
    <property type="entry name" value="Zona pellucida, ZP-N domain"/>
    <property type="match status" value="1"/>
</dbReference>
<dbReference type="InterPro" id="IPR055356">
    <property type="entry name" value="ZP-N"/>
</dbReference>
<dbReference type="PANTHER" id="PTHR46534">
    <property type="entry name" value="IGGFC_BINDING DOMAIN-CONTAINING PROTEIN"/>
    <property type="match status" value="1"/>
</dbReference>
<dbReference type="Gene3D" id="2.60.40.4100">
    <property type="entry name" value="Zona pellucida, ZP-C domain"/>
    <property type="match status" value="1"/>
</dbReference>
<dbReference type="EMBL" id="BFAA01012537">
    <property type="protein sequence ID" value="GCB75729.1"/>
    <property type="molecule type" value="Genomic_DNA"/>
</dbReference>
<dbReference type="InterPro" id="IPR055355">
    <property type="entry name" value="ZP-C"/>
</dbReference>
<evidence type="ECO:0000313" key="4">
    <source>
        <dbReference type="EMBL" id="GCB75729.1"/>
    </source>
</evidence>
<keyword evidence="2" id="KW-1133">Transmembrane helix</keyword>
<protein>
    <recommendedName>
        <fullName evidence="3">ZP domain-containing protein</fullName>
    </recommendedName>
</protein>
<keyword evidence="5" id="KW-1185">Reference proteome</keyword>
<evidence type="ECO:0000259" key="3">
    <source>
        <dbReference type="PROSITE" id="PS51034"/>
    </source>
</evidence>
<keyword evidence="2" id="KW-0472">Membrane</keyword>
<organism evidence="4 5">
    <name type="scientific">Scyliorhinus torazame</name>
    <name type="common">Cloudy catshark</name>
    <name type="synonym">Catulus torazame</name>
    <dbReference type="NCBI Taxonomy" id="75743"/>
    <lineage>
        <taxon>Eukaryota</taxon>
        <taxon>Metazoa</taxon>
        <taxon>Chordata</taxon>
        <taxon>Craniata</taxon>
        <taxon>Vertebrata</taxon>
        <taxon>Chondrichthyes</taxon>
        <taxon>Elasmobranchii</taxon>
        <taxon>Galeomorphii</taxon>
        <taxon>Galeoidea</taxon>
        <taxon>Carcharhiniformes</taxon>
        <taxon>Scyliorhinidae</taxon>
        <taxon>Scyliorhinus</taxon>
    </lineage>
</organism>
<evidence type="ECO:0000313" key="5">
    <source>
        <dbReference type="Proteomes" id="UP000288216"/>
    </source>
</evidence>
<comment type="caution">
    <text evidence="4">The sequence shown here is derived from an EMBL/GenBank/DDBJ whole genome shotgun (WGS) entry which is preliminary data.</text>
</comment>
<dbReference type="InterPro" id="IPR042235">
    <property type="entry name" value="ZP-C_dom"/>
</dbReference>
<dbReference type="Pfam" id="PF23344">
    <property type="entry name" value="ZP-N"/>
    <property type="match status" value="1"/>
</dbReference>
<proteinExistence type="predicted"/>
<feature type="domain" description="ZP" evidence="3">
    <location>
        <begin position="801"/>
        <end position="1038"/>
    </location>
</feature>
<dbReference type="PROSITE" id="PS51034">
    <property type="entry name" value="ZP_2"/>
    <property type="match status" value="1"/>
</dbReference>
<feature type="transmembrane region" description="Helical" evidence="2">
    <location>
        <begin position="1084"/>
        <end position="1105"/>
    </location>
</feature>
<evidence type="ECO:0000256" key="2">
    <source>
        <dbReference type="SAM" id="Phobius"/>
    </source>
</evidence>
<keyword evidence="1" id="KW-1015">Disulfide bond</keyword>
<dbReference type="SMART" id="SM00241">
    <property type="entry name" value="ZP"/>
    <property type="match status" value="1"/>
</dbReference>
<dbReference type="Pfam" id="PF17517">
    <property type="entry name" value="IgGFc_binding"/>
    <property type="match status" value="2"/>
</dbReference>
<reference evidence="4 5" key="1">
    <citation type="journal article" date="2018" name="Nat. Ecol. Evol.">
        <title>Shark genomes provide insights into elasmobranch evolution and the origin of vertebrates.</title>
        <authorList>
            <person name="Hara Y"/>
            <person name="Yamaguchi K"/>
            <person name="Onimaru K"/>
            <person name="Kadota M"/>
            <person name="Koyanagi M"/>
            <person name="Keeley SD"/>
            <person name="Tatsumi K"/>
            <person name="Tanaka K"/>
            <person name="Motone F"/>
            <person name="Kageyama Y"/>
            <person name="Nozu R"/>
            <person name="Adachi N"/>
            <person name="Nishimura O"/>
            <person name="Nakagawa R"/>
            <person name="Tanegashima C"/>
            <person name="Kiyatake I"/>
            <person name="Matsumoto R"/>
            <person name="Murakumo K"/>
            <person name="Nishida K"/>
            <person name="Terakita A"/>
            <person name="Kuratani S"/>
            <person name="Sato K"/>
            <person name="Hyodo S Kuraku.S."/>
        </authorList>
    </citation>
    <scope>NUCLEOTIDE SEQUENCE [LARGE SCALE GENOMIC DNA]</scope>
</reference>